<comment type="caution">
    <text evidence="3">The sequence shown here is derived from an EMBL/GenBank/DDBJ whole genome shotgun (WGS) entry which is preliminary data.</text>
</comment>
<dbReference type="Proteomes" id="UP000195521">
    <property type="component" value="Unassembled WGS sequence"/>
</dbReference>
<reference evidence="4" key="1">
    <citation type="submission" date="2017-04" db="EMBL/GenBank/DDBJ databases">
        <title>Plasmodium gonderi genome.</title>
        <authorList>
            <person name="Arisue N."/>
            <person name="Honma H."/>
            <person name="Kawai S."/>
            <person name="Tougan T."/>
            <person name="Tanabe K."/>
            <person name="Horii T."/>
        </authorList>
    </citation>
    <scope>NUCLEOTIDE SEQUENCE [LARGE SCALE GENOMIC DNA]</scope>
    <source>
        <strain evidence="4">ATCC 30045</strain>
    </source>
</reference>
<evidence type="ECO:0000259" key="2">
    <source>
        <dbReference type="PROSITE" id="PS50011"/>
    </source>
</evidence>
<keyword evidence="4" id="KW-1185">Reference proteome</keyword>
<feature type="compositionally biased region" description="Polar residues" evidence="1">
    <location>
        <begin position="975"/>
        <end position="986"/>
    </location>
</feature>
<evidence type="ECO:0000313" key="3">
    <source>
        <dbReference type="EMBL" id="GAW83416.1"/>
    </source>
</evidence>
<evidence type="ECO:0000256" key="1">
    <source>
        <dbReference type="SAM" id="MobiDB-lite"/>
    </source>
</evidence>
<feature type="compositionally biased region" description="Basic and acidic residues" evidence="1">
    <location>
        <begin position="54"/>
        <end position="66"/>
    </location>
</feature>
<feature type="compositionally biased region" description="Polar residues" evidence="1">
    <location>
        <begin position="797"/>
        <end position="815"/>
    </location>
</feature>
<dbReference type="OMA" id="YEAKFQF"/>
<dbReference type="InterPro" id="IPR011009">
    <property type="entry name" value="Kinase-like_dom_sf"/>
</dbReference>
<accession>A0A1Y1JLJ1</accession>
<dbReference type="Gene3D" id="1.10.510.10">
    <property type="entry name" value="Transferase(Phosphotransferase) domain 1"/>
    <property type="match status" value="1"/>
</dbReference>
<feature type="compositionally biased region" description="Basic and acidic residues" evidence="1">
    <location>
        <begin position="855"/>
        <end position="867"/>
    </location>
</feature>
<dbReference type="GO" id="GO:0005524">
    <property type="term" value="F:ATP binding"/>
    <property type="evidence" value="ECO:0007669"/>
    <property type="project" value="InterPro"/>
</dbReference>
<dbReference type="InterPro" id="IPR000719">
    <property type="entry name" value="Prot_kinase_dom"/>
</dbReference>
<feature type="compositionally biased region" description="Basic and acidic residues" evidence="1">
    <location>
        <begin position="936"/>
        <end position="945"/>
    </location>
</feature>
<dbReference type="GeneID" id="39750159"/>
<feature type="compositionally biased region" description="Polar residues" evidence="1">
    <location>
        <begin position="2156"/>
        <end position="2170"/>
    </location>
</feature>
<dbReference type="SUPFAM" id="SSF56112">
    <property type="entry name" value="Protein kinase-like (PK-like)"/>
    <property type="match status" value="1"/>
</dbReference>
<dbReference type="OrthoDB" id="4062651at2759"/>
<evidence type="ECO:0000313" key="4">
    <source>
        <dbReference type="Proteomes" id="UP000195521"/>
    </source>
</evidence>
<feature type="region of interest" description="Disordered" evidence="1">
    <location>
        <begin position="934"/>
        <end position="1002"/>
    </location>
</feature>
<feature type="region of interest" description="Disordered" evidence="1">
    <location>
        <begin position="2156"/>
        <end position="2272"/>
    </location>
</feature>
<protein>
    <recommendedName>
        <fullName evidence="2">Protein kinase domain-containing protein</fullName>
    </recommendedName>
</protein>
<feature type="region of interest" description="Disordered" evidence="1">
    <location>
        <begin position="855"/>
        <end position="874"/>
    </location>
</feature>
<organism evidence="3 4">
    <name type="scientific">Plasmodium gonderi</name>
    <dbReference type="NCBI Taxonomy" id="77519"/>
    <lineage>
        <taxon>Eukaryota</taxon>
        <taxon>Sar</taxon>
        <taxon>Alveolata</taxon>
        <taxon>Apicomplexa</taxon>
        <taxon>Aconoidasida</taxon>
        <taxon>Haemosporida</taxon>
        <taxon>Plasmodiidae</taxon>
        <taxon>Plasmodium</taxon>
        <taxon>Plasmodium (Plasmodium)</taxon>
    </lineage>
</organism>
<dbReference type="GO" id="GO:0004672">
    <property type="term" value="F:protein kinase activity"/>
    <property type="evidence" value="ECO:0007669"/>
    <property type="project" value="InterPro"/>
</dbReference>
<dbReference type="PROSITE" id="PS50011">
    <property type="entry name" value="PROTEIN_KINASE_DOM"/>
    <property type="match status" value="1"/>
</dbReference>
<gene>
    <name evidence="3" type="ORF">PGO_142100</name>
</gene>
<proteinExistence type="predicted"/>
<dbReference type="RefSeq" id="XP_028546005.1">
    <property type="nucleotide sequence ID" value="XM_028690204.1"/>
</dbReference>
<name>A0A1Y1JLJ1_PLAGO</name>
<feature type="region of interest" description="Disordered" evidence="1">
    <location>
        <begin position="54"/>
        <end position="90"/>
    </location>
</feature>
<sequence length="2677" mass="315123">MKFISFVKKIFIFNVVILILNNYVKKEIFDFPFFIYSLKIKGIHNSDFNNVDEKGDTNDGGTHGEDNISSSFRNNIHNDTDNKDVYNSDSGSSSSIGIGNGIGFGSNMGYYANTISRIGQLNATITNFFSNALAEAIRKKYEKEAQQGLNEKEDERVENKNIPIIHTSIDDIKRFSFVKGKLKLVYVKSFYDDNNNRKELYEGKFQFFKDKVIYVTTFAVVKNSLNENINQRTKWFNANMKVLQKNNYNITAKCNQEIETAYETISFSTNELKNFETLRKSLKNRLNITYDNLFYDLNTFNSAKRKYLEYINYSIIDPHFMIPVSPEEKHSEKNYSLNLDDYILNDLSPFNNLKYVSHRRVKNSHQILCDLDKDLTKAEDRFIVYNFLRDNIIETEENDEVIIFETSNNGIFTYDAKHSKEINILSDMFEIEILMDSRGFVNEHDKYFYLNKYSPIHFELQNKAIIKYDFIYSWLSKYFIQSHKYKFFYPYFYISKQFDNFNIRFNSTSLNLPQHYSLVEKAQNKKNDIDNNVRHEEINKLKSIKHIQKADASSFVQLKTTLHSDNVGKDNNGNVSMYHDNKMKEDKYSQENSDISIEINANNDNSTSKNENYNDKNVYDSIHTSSESISNKPGTSDMYFSGTPQSVSREYDIKDKNTNVKDNITREFSKNEKSSNDSNNSYFGNVFGYIKKVKNIIYGDEEIKSIADSFLKALDTNQKSKTVQQSKNSQRNPIFFSFEPDDEIFLDNKTNNQETQKLISTHSSNEHVASGENKSIEQSKIEEKYREYKEPIKDQSIPLTENTNNENHQPQQKSDTLVEGIPSVVQQPESVQKETSFKKYEEDFNDYFERKSFESFDQKSDEQDNKMYNKNGADNFEKKQDIEIGQMSAYPNFEEYFNEKNEINSEHKYDSLIPFLYKIFHDKTLLSDELQNSDLYENHSPDKSPVENTSEEDNQENFPYSHHKLQSSEGRVIPSENSLKFSSSSDNKQEGDDITGESLNEKVRGNSEDLPMYKDILEKHENRIFIGLFQEETENMFILKWLLGDNILCVLRSTYYKELYYNTVQSNYFKVLNMFKFGNDKNLTIQSKDSRGVIMNADFYPYYSAINFFFNDKNDDNFEKELKSYLLLVHYLLNSFNSPCRNYKNIKYFYNHDTFNVLHVAFLSDKLFELVSECALETMNWDIPTGIIRKNESETNMSIFSKALKDISRSVHQYAFKLRIRKEKDAVQFIMNSYNMLEGDYNVKYDFFLNVTSRLFYLHALGLVHRNIKADNFYVQRRYEKNKYVNVLLGGFNDTIEEGSYGNFIGSAIHAAPEKLQSYFNSIIYNLKSDVFSMGLSLSTLFIKKNFFLPKLERKIKYPTDKYILSLIKRNPMVLLWIKSFNPFFRKRLSIFKFRSYLNVSVKYLQKKLSEKYVYKWFNEKCELMNYTEEEKLHTLFVKAKNKNVTRLTTNSVKKTIKNKYDNVDTCFFYNTQAVSIKKSEDIHSSEDSYTFDTLKEKFSSSSNDERDGISFYQFPKMSRRRGVSGYKEESSNDNNYSTSDESSEVSTDEEKTDSMVIQRKKSHLTKISKHHNFDEPKNMNKEFRKTRKNDKDNIYNIPFGKSFEHKINYSQLDAYNMKKYTNACYYFKNRIIGTVMKTFSIEFEPYRPDIFDMYLLNKQKLIHLVDKEDNVKNLLPILQGFSIPDTRAILKARIYDKWYSVKKMTLLKSLLFYGYFTLHERLSYEFKLYELQNFPLDEKNNDTFETIIHRCMERVNFNEFSNLLLSQYIYNNYHEGNLYTSISINLYAVNETVYSIDTNKINNRLRRYIKQTLSNIDFKSAQNFLFYMKRKKTDRDIDELKLSPLKLDNSDYEVIYEHNIPLINKFVIKLDKFVIKNMNTNLAALFNNMFWGVSDKCKCVNYTHLQVKYAETDLLQGYTNKNQAIDLHKPIGTLIKEIIKEEPELSLNPNDLFILQNFKPVNINLDVILRNSLHLIDRKTLIKCTKRLGKIGHVYTPNISSSRKNETMKIKIGLGLGSGSGSGSSKYFYLSFNISLLRSKEITLKNLIYFIYKNYKSKLDKTVMYKKVGSKIKRANFSCLSLNEQNTFFYNNVTGTLIKESSFNKVISALYNIELMNPSYIIKASLNYYNNRKENSILLTLVTICNAVYEKGIESSTNESESLQHSSDGIYSEGTGAYEPRNKNTNEERRSSENTNEEFRGSENTNEEFRGSENTNEEFRSLENTNEERKSLENTNEERRSSENTNEERKSLENTNEERRSSENTNEEYINDDRDVVSRNISFIERRQKNMIRVYHKDGTYHYGTVECLHFLHKKVVHFFHDNNTTNVFDKITIPSAYIYIAKKKKLKNENFKFTTNTINFNIVSNMMNFQRYENEMYTLADFMHLIVQWLVLQKPRGDRNECNSLASSHSTQFDMVLSITTETGIKYHLYKNDQGLIKFFFYNVLMDYEFSEYTTEIISSAIKSYNMKIYFLLKDEISGIFPELQSFHKIPEQVTPFHPFVNCLKGLRGKNVTLIGDEPNQGVYVSFILKFMNRNILYRMTKDAFNKIIYNFNDEEVRESKKQDLHNHVLSPLIEIQDKFRHVFLNELSYYVNIPTPLRKSKKAFLVTMDQKFYEILNDKCKVNERNCSYAVEEMINNLDRTFTKPVFVVKNVMSFFLRRRIRAVLNRIKDTIVS</sequence>
<feature type="compositionally biased region" description="Basic and acidic residues" evidence="1">
    <location>
        <begin position="2181"/>
        <end position="2263"/>
    </location>
</feature>
<feature type="region of interest" description="Disordered" evidence="1">
    <location>
        <begin position="1523"/>
        <end position="1559"/>
    </location>
</feature>
<dbReference type="EMBL" id="BDQF01000015">
    <property type="protein sequence ID" value="GAW83416.1"/>
    <property type="molecule type" value="Genomic_DNA"/>
</dbReference>
<feature type="region of interest" description="Disordered" evidence="1">
    <location>
        <begin position="791"/>
        <end position="815"/>
    </location>
</feature>
<feature type="domain" description="Protein kinase" evidence="2">
    <location>
        <begin position="1069"/>
        <end position="1437"/>
    </location>
</feature>
<feature type="compositionally biased region" description="Basic and acidic residues" evidence="1">
    <location>
        <begin position="76"/>
        <end position="86"/>
    </location>
</feature>